<dbReference type="STRING" id="45071.Lpar_1530"/>
<organism evidence="3 4">
    <name type="scientific">Legionella parisiensis</name>
    <dbReference type="NCBI Taxonomy" id="45071"/>
    <lineage>
        <taxon>Bacteria</taxon>
        <taxon>Pseudomonadati</taxon>
        <taxon>Pseudomonadota</taxon>
        <taxon>Gammaproteobacteria</taxon>
        <taxon>Legionellales</taxon>
        <taxon>Legionellaceae</taxon>
        <taxon>Legionella</taxon>
    </lineage>
</organism>
<protein>
    <recommendedName>
        <fullName evidence="2">Protein kinase domain-containing protein</fullName>
    </recommendedName>
</protein>
<dbReference type="GO" id="GO:0005524">
    <property type="term" value="F:ATP binding"/>
    <property type="evidence" value="ECO:0007669"/>
    <property type="project" value="InterPro"/>
</dbReference>
<feature type="compositionally biased region" description="Basic and acidic residues" evidence="1">
    <location>
        <begin position="434"/>
        <end position="447"/>
    </location>
</feature>
<dbReference type="OrthoDB" id="9801841at2"/>
<feature type="region of interest" description="Disordered" evidence="1">
    <location>
        <begin position="394"/>
        <end position="478"/>
    </location>
</feature>
<evidence type="ECO:0000259" key="2">
    <source>
        <dbReference type="PROSITE" id="PS50011"/>
    </source>
</evidence>
<name>A0A1E5JQI2_9GAMM</name>
<evidence type="ECO:0000256" key="1">
    <source>
        <dbReference type="SAM" id="MobiDB-lite"/>
    </source>
</evidence>
<keyword evidence="4" id="KW-1185">Reference proteome</keyword>
<dbReference type="GO" id="GO:0004672">
    <property type="term" value="F:protein kinase activity"/>
    <property type="evidence" value="ECO:0007669"/>
    <property type="project" value="InterPro"/>
</dbReference>
<dbReference type="SMART" id="SM00220">
    <property type="entry name" value="S_TKc"/>
    <property type="match status" value="1"/>
</dbReference>
<dbReference type="PROSITE" id="PS50011">
    <property type="entry name" value="PROTEIN_KINASE_DOM"/>
    <property type="match status" value="1"/>
</dbReference>
<comment type="caution">
    <text evidence="3">The sequence shown here is derived from an EMBL/GenBank/DDBJ whole genome shotgun (WGS) entry which is preliminary data.</text>
</comment>
<feature type="domain" description="Protein kinase" evidence="2">
    <location>
        <begin position="1"/>
        <end position="378"/>
    </location>
</feature>
<dbReference type="Gene3D" id="1.10.510.10">
    <property type="entry name" value="Transferase(Phosphotransferase) domain 1"/>
    <property type="match status" value="1"/>
</dbReference>
<dbReference type="EMBL" id="LSOG01000062">
    <property type="protein sequence ID" value="OEH46779.1"/>
    <property type="molecule type" value="Genomic_DNA"/>
</dbReference>
<evidence type="ECO:0000313" key="3">
    <source>
        <dbReference type="EMBL" id="OEH46779.1"/>
    </source>
</evidence>
<accession>A0A1E5JQI2</accession>
<proteinExistence type="predicted"/>
<dbReference type="AlphaFoldDB" id="A0A1E5JQI2"/>
<evidence type="ECO:0000313" key="4">
    <source>
        <dbReference type="Proteomes" id="UP000095229"/>
    </source>
</evidence>
<gene>
    <name evidence="3" type="ORF">lpari_02247</name>
</gene>
<sequence>MGTLSKQTKTEKEKRKLILKITESLKKQLEEGQATGVLSRVTDNIFVFGFKASEYISQFNEKVRVGKQEVEIKLLGGSAIPIYSISYQNVTVIFRVISERDIDFSSYQRARENMSLNKHFPEQYAMEPFTHRRSKYYLEIVEYCGRKDLRAANNDVVSRIKYVKNMLQIMADLHAEGFCFTDVKPGNFVIADDGHLVLSDVKSLRNVLGKDVIALRELSNNISVAYQSLPASLSNTPNSSNPDQSTVSIQEIDYQSRYGLGISIYEVLTGHYVASERMRAKAALSELVEERLLDQRNFDHSEFWQQMAGSAAKAVGAVLGKLEKEDLREHLNLEHKVFQSPVGLVLKDIIISLTSKERTQRIEIREALSRLNLAMSLLQTSSIPFSTEEDSSVVASSSISPVPGKRRKQYSQAELPTLFRSSSSACTPEEEAPDTPKKVTDKRDKFKQSGHALSRIFGSPKKQNVKPVEETDIPTKAL</sequence>
<feature type="compositionally biased region" description="Low complexity" evidence="1">
    <location>
        <begin position="394"/>
        <end position="403"/>
    </location>
</feature>
<dbReference type="PATRIC" id="fig|45071.6.peg.1648"/>
<reference evidence="3 4" key="1">
    <citation type="submission" date="2016-02" db="EMBL/GenBank/DDBJ databases">
        <title>Secondary metabolites in Legionella.</title>
        <authorList>
            <person name="Tobias N.J."/>
            <person name="Bode H.B."/>
        </authorList>
    </citation>
    <scope>NUCLEOTIDE SEQUENCE [LARGE SCALE GENOMIC DNA]</scope>
    <source>
        <strain evidence="3 4">DSM 19216</strain>
    </source>
</reference>
<dbReference type="InterPro" id="IPR011009">
    <property type="entry name" value="Kinase-like_dom_sf"/>
</dbReference>
<dbReference type="InterPro" id="IPR000719">
    <property type="entry name" value="Prot_kinase_dom"/>
</dbReference>
<dbReference type="SUPFAM" id="SSF56112">
    <property type="entry name" value="Protein kinase-like (PK-like)"/>
    <property type="match status" value="1"/>
</dbReference>
<dbReference type="Proteomes" id="UP000095229">
    <property type="component" value="Unassembled WGS sequence"/>
</dbReference>
<dbReference type="RefSeq" id="WP_058517399.1">
    <property type="nucleotide sequence ID" value="NZ_CAAAIE010000006.1"/>
</dbReference>
<feature type="compositionally biased region" description="Polar residues" evidence="1">
    <location>
        <begin position="410"/>
        <end position="426"/>
    </location>
</feature>